<dbReference type="AlphaFoldDB" id="A0A6N7VQY0"/>
<reference evidence="1 2" key="1">
    <citation type="submission" date="2019-08" db="EMBL/GenBank/DDBJ databases">
        <title>In-depth cultivation of the pig gut microbiome towards novel bacterial diversity and tailored functional studies.</title>
        <authorList>
            <person name="Wylensek D."/>
            <person name="Hitch T.C.A."/>
            <person name="Clavel T."/>
        </authorList>
    </citation>
    <scope>NUCLEOTIDE SEQUENCE [LARGE SCALE GENOMIC DNA]</scope>
    <source>
        <strain evidence="1 2">WB03_NA08</strain>
    </source>
</reference>
<dbReference type="EMBL" id="VULO01000005">
    <property type="protein sequence ID" value="MSS84144.1"/>
    <property type="molecule type" value="Genomic_DNA"/>
</dbReference>
<organism evidence="1 2">
    <name type="scientific">Scrofimicrobium canadense</name>
    <dbReference type="NCBI Taxonomy" id="2652290"/>
    <lineage>
        <taxon>Bacteria</taxon>
        <taxon>Bacillati</taxon>
        <taxon>Actinomycetota</taxon>
        <taxon>Actinomycetes</taxon>
        <taxon>Actinomycetales</taxon>
        <taxon>Actinomycetaceae</taxon>
        <taxon>Scrofimicrobium</taxon>
    </lineage>
</organism>
<dbReference type="Proteomes" id="UP000470875">
    <property type="component" value="Unassembled WGS sequence"/>
</dbReference>
<evidence type="ECO:0000313" key="2">
    <source>
        <dbReference type="Proteomes" id="UP000470875"/>
    </source>
</evidence>
<accession>A0A6N7VQY0</accession>
<dbReference type="RefSeq" id="WP_154544229.1">
    <property type="nucleotide sequence ID" value="NZ_VULO01000005.1"/>
</dbReference>
<proteinExistence type="predicted"/>
<gene>
    <name evidence="1" type="ORF">FYJ24_05055</name>
</gene>
<keyword evidence="2" id="KW-1185">Reference proteome</keyword>
<protein>
    <submittedName>
        <fullName evidence="1">Uncharacterized protein</fullName>
    </submittedName>
</protein>
<sequence>MTVASFTAQLHKGMPVERAAAVAGISHSLGEIIVDDMRRRGLLVDATSLCASGLGMCHGAQSPQAHIACSGCPLANA</sequence>
<name>A0A6N7VQY0_9ACTO</name>
<comment type="caution">
    <text evidence="1">The sequence shown here is derived from an EMBL/GenBank/DDBJ whole genome shotgun (WGS) entry which is preliminary data.</text>
</comment>
<evidence type="ECO:0000313" key="1">
    <source>
        <dbReference type="EMBL" id="MSS84144.1"/>
    </source>
</evidence>